<dbReference type="Gene3D" id="3.40.800.20">
    <property type="entry name" value="Histone deacetylase domain"/>
    <property type="match status" value="1"/>
</dbReference>
<evidence type="ECO:0000256" key="9">
    <source>
        <dbReference type="ARBA" id="ARBA00022801"/>
    </source>
</evidence>
<organism evidence="22 23">
    <name type="scientific">Trichuris muris</name>
    <name type="common">Mouse whipworm</name>
    <dbReference type="NCBI Taxonomy" id="70415"/>
    <lineage>
        <taxon>Eukaryota</taxon>
        <taxon>Metazoa</taxon>
        <taxon>Ecdysozoa</taxon>
        <taxon>Nematoda</taxon>
        <taxon>Enoplea</taxon>
        <taxon>Dorylaimia</taxon>
        <taxon>Trichinellida</taxon>
        <taxon>Trichuridae</taxon>
        <taxon>Trichuris</taxon>
    </lineage>
</organism>
<comment type="similarity">
    <text evidence="17">Belongs to the histone deacetylase family. HD Type 1 subfamily.</text>
</comment>
<feature type="active site" description="Proton acceptor" evidence="18">
    <location>
        <position position="145"/>
    </location>
</feature>
<dbReference type="SUPFAM" id="SSF52768">
    <property type="entry name" value="Arginase/deacetylase"/>
    <property type="match status" value="1"/>
</dbReference>
<evidence type="ECO:0000256" key="3">
    <source>
        <dbReference type="ARBA" id="ARBA00004286"/>
    </source>
</evidence>
<keyword evidence="13 17" id="KW-0539">Nucleus</keyword>
<evidence type="ECO:0000313" key="23">
    <source>
        <dbReference type="WBParaSite" id="TMUE_2000009445.1"/>
    </source>
</evidence>
<evidence type="ECO:0000256" key="6">
    <source>
        <dbReference type="ARBA" id="ARBA00022490"/>
    </source>
</evidence>
<dbReference type="PRINTS" id="PR01270">
    <property type="entry name" value="HDASUPER"/>
</dbReference>
<evidence type="ECO:0000256" key="5">
    <source>
        <dbReference type="ARBA" id="ARBA00022454"/>
    </source>
</evidence>
<evidence type="ECO:0000313" key="22">
    <source>
        <dbReference type="Proteomes" id="UP000046395"/>
    </source>
</evidence>
<accession>A0A5S6QQD7</accession>
<keyword evidence="6" id="KW-0963">Cytoplasm</keyword>
<evidence type="ECO:0000259" key="21">
    <source>
        <dbReference type="Pfam" id="PF00850"/>
    </source>
</evidence>
<dbReference type="STRING" id="70415.A0A5S6QQD7"/>
<evidence type="ECO:0000256" key="17">
    <source>
        <dbReference type="PIRNR" id="PIRNR037913"/>
    </source>
</evidence>
<evidence type="ECO:0000256" key="20">
    <source>
        <dbReference type="PIRSR" id="PIRSR037913-3"/>
    </source>
</evidence>
<dbReference type="Proteomes" id="UP000046395">
    <property type="component" value="Unassembled WGS sequence"/>
</dbReference>
<feature type="binding site" evidence="19">
    <location>
        <position position="153"/>
    </location>
    <ligand>
        <name>substrate</name>
    </ligand>
</feature>
<evidence type="ECO:0000256" key="2">
    <source>
        <dbReference type="ARBA" id="ARBA00004123"/>
    </source>
</evidence>
<dbReference type="GO" id="GO:0046872">
    <property type="term" value="F:metal ion binding"/>
    <property type="evidence" value="ECO:0007669"/>
    <property type="project" value="UniProtKB-KW"/>
</dbReference>
<dbReference type="GO" id="GO:0141221">
    <property type="term" value="F:histone deacetylase activity, hydrolytic mechanism"/>
    <property type="evidence" value="ECO:0007669"/>
    <property type="project" value="UniProtKB-EC"/>
</dbReference>
<comment type="subcellular location">
    <subcellularLocation>
        <location evidence="3">Chromosome</location>
    </subcellularLocation>
    <subcellularLocation>
        <location evidence="4">Cytoplasm</location>
    </subcellularLocation>
    <subcellularLocation>
        <location evidence="2 17">Nucleus</location>
    </subcellularLocation>
</comment>
<dbReference type="InterPro" id="IPR023801">
    <property type="entry name" value="His_deacetylse_dom"/>
</dbReference>
<dbReference type="InterPro" id="IPR037138">
    <property type="entry name" value="His_deacetylse_dom_sf"/>
</dbReference>
<keyword evidence="5" id="KW-0158">Chromosome</keyword>
<keyword evidence="8 20" id="KW-0479">Metal-binding</keyword>
<evidence type="ECO:0000256" key="10">
    <source>
        <dbReference type="ARBA" id="ARBA00022853"/>
    </source>
</evidence>
<feature type="binding site" evidence="19">
    <location>
        <position position="308"/>
    </location>
    <ligand>
        <name>substrate</name>
    </ligand>
</feature>
<sequence length="386" mass="42826">MSRTEGLSKSNVALAFSPQLVELCDSFERLEGRTSMTFSLMQAYGLFEHVKIVEPVPASKKELAYFHSDDYVEFLRCSSRPNCNLQLLEREGELIHDYGVGYDCPLFESLYAYGALVTGASIQCAELLNQGDVKVAINICGGWHHARRAQAAGFCYFNDCVLSILQLRKRYKRILYIDLDVHHGDGVEEAFLASWNVVTVSLHMREPGFYPCSGDLTDVGIGRGKYYAVNVPLQRGLSDRQFVDIVDQLLPQLRRIFDPQAVVVQLGVDGLSGDPNQAFNLTPTGYCMSLERILGLQLPCLLLGGGGYRPANFAKCWTLLLSTVLGLSLAEDIPEHPFFPLYGPDFVIKIQASSLPNANNAEYLQGIIDATLSRLRQLSQACLSTH</sequence>
<dbReference type="EC" id="3.5.1.98" evidence="17"/>
<proteinExistence type="inferred from homology"/>
<protein>
    <recommendedName>
        <fullName evidence="17">Histone deacetylase</fullName>
        <ecNumber evidence="17">3.5.1.98</ecNumber>
    </recommendedName>
</protein>
<dbReference type="PRINTS" id="PR01271">
    <property type="entry name" value="HISDACETLASE"/>
</dbReference>
<dbReference type="WBParaSite" id="TMUE_2000009445.1">
    <property type="protein sequence ID" value="TMUE_2000009445.1"/>
    <property type="gene ID" value="WBGene00291434"/>
</dbReference>
<dbReference type="Pfam" id="PF00850">
    <property type="entry name" value="Hist_deacetyl"/>
    <property type="match status" value="1"/>
</dbReference>
<dbReference type="InterPro" id="IPR023696">
    <property type="entry name" value="Ureohydrolase_dom_sf"/>
</dbReference>
<dbReference type="InterPro" id="IPR003084">
    <property type="entry name" value="HDAC_I/II"/>
</dbReference>
<keyword evidence="7" id="KW-0678">Repressor</keyword>
<comment type="catalytic activity">
    <reaction evidence="14">
        <text>N(6)-acetyl-L-lysyl-[protein] + H2O = L-lysyl-[protein] + acetate</text>
        <dbReference type="Rhea" id="RHEA:58108"/>
        <dbReference type="Rhea" id="RHEA-COMP:9752"/>
        <dbReference type="Rhea" id="RHEA-COMP:10731"/>
        <dbReference type="ChEBI" id="CHEBI:15377"/>
        <dbReference type="ChEBI" id="CHEBI:29969"/>
        <dbReference type="ChEBI" id="CHEBI:30089"/>
        <dbReference type="ChEBI" id="CHEBI:61930"/>
    </reaction>
    <physiologicalReaction direction="left-to-right" evidence="14">
        <dbReference type="Rhea" id="RHEA:58109"/>
    </physiologicalReaction>
</comment>
<evidence type="ECO:0000256" key="14">
    <source>
        <dbReference type="ARBA" id="ARBA00049136"/>
    </source>
</evidence>
<dbReference type="PANTHER" id="PTHR10625:SF14">
    <property type="entry name" value="HISTONE DEACETYLASE 8"/>
    <property type="match status" value="1"/>
</dbReference>
<dbReference type="PANTHER" id="PTHR10625">
    <property type="entry name" value="HISTONE DEACETYLASE HDAC1-RELATED"/>
    <property type="match status" value="1"/>
</dbReference>
<feature type="binding site" evidence="20">
    <location>
        <position position="180"/>
    </location>
    <ligand>
        <name>a divalent metal cation</name>
        <dbReference type="ChEBI" id="CHEBI:60240"/>
    </ligand>
</feature>
<evidence type="ECO:0000256" key="12">
    <source>
        <dbReference type="ARBA" id="ARBA00023163"/>
    </source>
</evidence>
<feature type="binding site" evidence="20">
    <location>
        <position position="182"/>
    </location>
    <ligand>
        <name>a divalent metal cation</name>
        <dbReference type="ChEBI" id="CHEBI:60240"/>
    </ligand>
</feature>
<comment type="catalytic activity">
    <reaction evidence="16">
        <text>N(6)-acetyl-L-lysyl-[histone] + H2O = L-lysyl-[histone] + acetate</text>
        <dbReference type="Rhea" id="RHEA:58196"/>
        <dbReference type="Rhea" id="RHEA-COMP:9845"/>
        <dbReference type="Rhea" id="RHEA-COMP:11338"/>
        <dbReference type="ChEBI" id="CHEBI:15377"/>
        <dbReference type="ChEBI" id="CHEBI:29969"/>
        <dbReference type="ChEBI" id="CHEBI:30089"/>
        <dbReference type="ChEBI" id="CHEBI:61930"/>
        <dbReference type="EC" id="3.5.1.98"/>
    </reaction>
    <physiologicalReaction direction="left-to-right" evidence="16">
        <dbReference type="Rhea" id="RHEA:58197"/>
    </physiologicalReaction>
</comment>
<evidence type="ECO:0000256" key="4">
    <source>
        <dbReference type="ARBA" id="ARBA00004496"/>
    </source>
</evidence>
<dbReference type="GO" id="GO:0160008">
    <property type="term" value="F:protein decrotonylase activity"/>
    <property type="evidence" value="ECO:0007669"/>
    <property type="project" value="RHEA"/>
</dbReference>
<feature type="binding site" evidence="19">
    <location>
        <position position="103"/>
    </location>
    <ligand>
        <name>substrate</name>
    </ligand>
</feature>
<evidence type="ECO:0000256" key="16">
    <source>
        <dbReference type="ARBA" id="ARBA00049416"/>
    </source>
</evidence>
<reference evidence="23" key="1">
    <citation type="submission" date="2019-12" db="UniProtKB">
        <authorList>
            <consortium name="WormBaseParasite"/>
        </authorList>
    </citation>
    <scope>IDENTIFICATION</scope>
</reference>
<evidence type="ECO:0000256" key="1">
    <source>
        <dbReference type="ARBA" id="ARBA00001968"/>
    </source>
</evidence>
<keyword evidence="9 17" id="KW-0378">Hydrolase</keyword>
<comment type="catalytic activity">
    <reaction evidence="15">
        <text>N(6)-(2E)-butenoyl-L-lysyl-[protein] + H2O = (2E)-2-butenoate + L-lysyl-[protein]</text>
        <dbReference type="Rhea" id="RHEA:69172"/>
        <dbReference type="Rhea" id="RHEA-COMP:9752"/>
        <dbReference type="Rhea" id="RHEA-COMP:13707"/>
        <dbReference type="ChEBI" id="CHEBI:15377"/>
        <dbReference type="ChEBI" id="CHEBI:29969"/>
        <dbReference type="ChEBI" id="CHEBI:35899"/>
        <dbReference type="ChEBI" id="CHEBI:137954"/>
    </reaction>
    <physiologicalReaction direction="left-to-right" evidence="15">
        <dbReference type="Rhea" id="RHEA:69173"/>
    </physiologicalReaction>
</comment>
<keyword evidence="12 17" id="KW-0804">Transcription</keyword>
<keyword evidence="10 17" id="KW-0156">Chromatin regulator</keyword>
<evidence type="ECO:0000256" key="8">
    <source>
        <dbReference type="ARBA" id="ARBA00022723"/>
    </source>
</evidence>
<feature type="binding site" evidence="20">
    <location>
        <position position="269"/>
    </location>
    <ligand>
        <name>a divalent metal cation</name>
        <dbReference type="ChEBI" id="CHEBI:60240"/>
    </ligand>
</feature>
<dbReference type="AlphaFoldDB" id="A0A5S6QQD7"/>
<evidence type="ECO:0000256" key="15">
    <source>
        <dbReference type="ARBA" id="ARBA00049193"/>
    </source>
</evidence>
<keyword evidence="11 17" id="KW-0805">Transcription regulation</keyword>
<evidence type="ECO:0000256" key="18">
    <source>
        <dbReference type="PIRSR" id="PIRSR037913-1"/>
    </source>
</evidence>
<evidence type="ECO:0000256" key="19">
    <source>
        <dbReference type="PIRSR" id="PIRSR037913-2"/>
    </source>
</evidence>
<feature type="domain" description="Histone deacetylase" evidence="21">
    <location>
        <begin position="32"/>
        <end position="322"/>
    </location>
</feature>
<dbReference type="GO" id="GO:0005737">
    <property type="term" value="C:cytoplasm"/>
    <property type="evidence" value="ECO:0007669"/>
    <property type="project" value="UniProtKB-SubCell"/>
</dbReference>
<dbReference type="GO" id="GO:0005634">
    <property type="term" value="C:nucleus"/>
    <property type="evidence" value="ECO:0007669"/>
    <property type="project" value="UniProtKB-SubCell"/>
</dbReference>
<evidence type="ECO:0000256" key="7">
    <source>
        <dbReference type="ARBA" id="ARBA00022491"/>
    </source>
</evidence>
<comment type="cofactor">
    <cofactor evidence="1">
        <name>a divalent metal cation</name>
        <dbReference type="ChEBI" id="CHEBI:60240"/>
    </cofactor>
</comment>
<evidence type="ECO:0000256" key="11">
    <source>
        <dbReference type="ARBA" id="ARBA00023015"/>
    </source>
</evidence>
<dbReference type="GO" id="GO:0005694">
    <property type="term" value="C:chromosome"/>
    <property type="evidence" value="ECO:0007669"/>
    <property type="project" value="UniProtKB-SubCell"/>
</dbReference>
<dbReference type="InterPro" id="IPR000286">
    <property type="entry name" value="HDACs"/>
</dbReference>
<name>A0A5S6QQD7_TRIMR</name>
<dbReference type="PIRSF" id="PIRSF037913">
    <property type="entry name" value="His_deacetylse_1"/>
    <property type="match status" value="1"/>
</dbReference>
<dbReference type="GO" id="GO:0031507">
    <property type="term" value="P:heterochromatin formation"/>
    <property type="evidence" value="ECO:0007669"/>
    <property type="project" value="TreeGrafter"/>
</dbReference>
<evidence type="ECO:0000256" key="13">
    <source>
        <dbReference type="ARBA" id="ARBA00023242"/>
    </source>
</evidence>
<keyword evidence="22" id="KW-1185">Reference proteome</keyword>